<organism evidence="6 7">
    <name type="scientific">Acyrthosiphon pisum</name>
    <name type="common">Pea aphid</name>
    <dbReference type="NCBI Taxonomy" id="7029"/>
    <lineage>
        <taxon>Eukaryota</taxon>
        <taxon>Metazoa</taxon>
        <taxon>Ecdysozoa</taxon>
        <taxon>Arthropoda</taxon>
        <taxon>Hexapoda</taxon>
        <taxon>Insecta</taxon>
        <taxon>Pterygota</taxon>
        <taxon>Neoptera</taxon>
        <taxon>Paraneoptera</taxon>
        <taxon>Hemiptera</taxon>
        <taxon>Sternorrhyncha</taxon>
        <taxon>Aphidomorpha</taxon>
        <taxon>Aphidoidea</taxon>
        <taxon>Aphididae</taxon>
        <taxon>Macrosiphini</taxon>
        <taxon>Acyrthosiphon</taxon>
    </lineage>
</organism>
<evidence type="ECO:0000256" key="3">
    <source>
        <dbReference type="ARBA" id="ARBA00022771"/>
    </source>
</evidence>
<protein>
    <submittedName>
        <fullName evidence="6">Uncharacterized protein</fullName>
    </submittedName>
</protein>
<evidence type="ECO:0000256" key="2">
    <source>
        <dbReference type="ARBA" id="ARBA00022723"/>
    </source>
</evidence>
<dbReference type="GeneID" id="103311685"/>
<reference evidence="7" key="1">
    <citation type="submission" date="2010-06" db="EMBL/GenBank/DDBJ databases">
        <authorList>
            <person name="Jiang H."/>
            <person name="Abraham K."/>
            <person name="Ali S."/>
            <person name="Alsbrooks S.L."/>
            <person name="Anim B.N."/>
            <person name="Anosike U.S."/>
            <person name="Attaway T."/>
            <person name="Bandaranaike D.P."/>
            <person name="Battles P.K."/>
            <person name="Bell S.N."/>
            <person name="Bell A.V."/>
            <person name="Beltran B."/>
            <person name="Bickham C."/>
            <person name="Bustamante Y."/>
            <person name="Caleb T."/>
            <person name="Canada A."/>
            <person name="Cardenas V."/>
            <person name="Carter K."/>
            <person name="Chacko J."/>
            <person name="Chandrabose M.N."/>
            <person name="Chavez D."/>
            <person name="Chavez A."/>
            <person name="Chen L."/>
            <person name="Chu H.-S."/>
            <person name="Claassen K.J."/>
            <person name="Cockrell R."/>
            <person name="Collins M."/>
            <person name="Cooper J.A."/>
            <person name="Cree A."/>
            <person name="Curry S.M."/>
            <person name="Da Y."/>
            <person name="Dao M.D."/>
            <person name="Das B."/>
            <person name="Davila M.-L."/>
            <person name="Davy-Carroll L."/>
            <person name="Denson S."/>
            <person name="Dinh H."/>
            <person name="Ebong V.E."/>
            <person name="Edwards J.R."/>
            <person name="Egan A."/>
            <person name="El-Daye J."/>
            <person name="Escobedo L."/>
            <person name="Fernandez S."/>
            <person name="Fernando P.R."/>
            <person name="Flagg N."/>
            <person name="Forbes L.D."/>
            <person name="Fowler R.G."/>
            <person name="Fu Q."/>
            <person name="Gabisi R.A."/>
            <person name="Ganer J."/>
            <person name="Garbino Pronczuk A."/>
            <person name="Garcia R.M."/>
            <person name="Garner T."/>
            <person name="Garrett T.E."/>
            <person name="Gonzalez D.A."/>
            <person name="Hamid H."/>
            <person name="Hawkins E.S."/>
            <person name="Hirani K."/>
            <person name="Hogues M.E."/>
            <person name="Hollins B."/>
            <person name="Hsiao C.-H."/>
            <person name="Jabil R."/>
            <person name="James M.L."/>
            <person name="Jhangiani S.N."/>
            <person name="Johnson B."/>
            <person name="Johnson Q."/>
            <person name="Joshi V."/>
            <person name="Kalu J.B."/>
            <person name="Kam C."/>
            <person name="Kashfia A."/>
            <person name="Keebler J."/>
            <person name="Kisamo H."/>
            <person name="Kovar C.L."/>
            <person name="Lago L.A."/>
            <person name="Lai C.-Y."/>
            <person name="Laidlaw J."/>
            <person name="Lara F."/>
            <person name="Le T.-K."/>
            <person name="Lee S.L."/>
            <person name="Legall F.H."/>
            <person name="Lemon S.J."/>
            <person name="Lewis L.R."/>
            <person name="Li B."/>
            <person name="Liu Y."/>
            <person name="Liu Y.-S."/>
            <person name="Lopez J."/>
            <person name="Lozado R.J."/>
            <person name="Lu J."/>
            <person name="Madu R.C."/>
            <person name="Maheshwari M."/>
            <person name="Maheshwari R."/>
            <person name="Malloy K."/>
            <person name="Martinez E."/>
            <person name="Mathew T."/>
            <person name="Mercado I.C."/>
            <person name="Mercado C."/>
            <person name="Meyer B."/>
            <person name="Montgomery K."/>
            <person name="Morgan M.B."/>
            <person name="Munidasa M."/>
            <person name="Nazareth L.V."/>
            <person name="Nelson J."/>
            <person name="Ng B.M."/>
            <person name="Nguyen N.B."/>
            <person name="Nguyen P.Q."/>
            <person name="Nguyen T."/>
            <person name="Obregon M."/>
            <person name="Okwuonu G.O."/>
            <person name="Onwere C.G."/>
            <person name="Orozco G."/>
            <person name="Parra A."/>
            <person name="Patel S."/>
            <person name="Patil S."/>
            <person name="Perez A."/>
            <person name="Perez Y."/>
            <person name="Pham C."/>
            <person name="Primus E.L."/>
            <person name="Pu L.-L."/>
            <person name="Puazo M."/>
            <person name="Qin X."/>
            <person name="Quiroz J.B."/>
            <person name="Reese J."/>
            <person name="Richards S."/>
            <person name="Rives C.M."/>
            <person name="Robberts R."/>
            <person name="Ruiz S.J."/>
            <person name="Ruiz M.J."/>
            <person name="Santibanez J."/>
            <person name="Schneider B.W."/>
            <person name="Sisson I."/>
            <person name="Smith M."/>
            <person name="Sodergren E."/>
            <person name="Song X.-Z."/>
            <person name="Song B.B."/>
            <person name="Summersgill H."/>
            <person name="Thelus R."/>
            <person name="Thornton R.D."/>
            <person name="Trejos Z.Y."/>
            <person name="Usmani K."/>
            <person name="Vattathil S."/>
            <person name="Villasana D."/>
            <person name="Walker D.L."/>
            <person name="Wang S."/>
            <person name="Wang K."/>
            <person name="White C.S."/>
            <person name="Williams A.C."/>
            <person name="Williamson J."/>
            <person name="Wilson K."/>
            <person name="Woghiren I.O."/>
            <person name="Woodworth J.R."/>
            <person name="Worley K.C."/>
            <person name="Wright R.A."/>
            <person name="Wu W."/>
            <person name="Young L."/>
            <person name="Zhang L."/>
            <person name="Zhang J."/>
            <person name="Zhu Y."/>
            <person name="Muzny D.M."/>
            <person name="Weinstock G."/>
            <person name="Gibbs R.A."/>
        </authorList>
    </citation>
    <scope>NUCLEOTIDE SEQUENCE [LARGE SCALE GENOMIC DNA]</scope>
    <source>
        <strain evidence="7">LSR1</strain>
    </source>
</reference>
<dbReference type="RefSeq" id="XP_008189600.1">
    <property type="nucleotide sequence ID" value="XM_008191378.1"/>
</dbReference>
<keyword evidence="7" id="KW-1185">Reference proteome</keyword>
<evidence type="ECO:0000313" key="6">
    <source>
        <dbReference type="EnsemblMetazoa" id="XP_008189600.1"/>
    </source>
</evidence>
<accession>A0A8R2FD88</accession>
<proteinExistence type="predicted"/>
<evidence type="ECO:0000313" key="7">
    <source>
        <dbReference type="Proteomes" id="UP000007819"/>
    </source>
</evidence>
<dbReference type="SUPFAM" id="SSF53098">
    <property type="entry name" value="Ribonuclease H-like"/>
    <property type="match status" value="1"/>
</dbReference>
<keyword evidence="3" id="KW-0863">Zinc-finger</keyword>
<evidence type="ECO:0000256" key="4">
    <source>
        <dbReference type="ARBA" id="ARBA00022833"/>
    </source>
</evidence>
<dbReference type="InterPro" id="IPR052035">
    <property type="entry name" value="ZnF_BED_domain_contain"/>
</dbReference>
<dbReference type="EnsemblMetazoa" id="XM_008191378.1">
    <property type="protein sequence ID" value="XP_008189600.1"/>
    <property type="gene ID" value="LOC103311685"/>
</dbReference>
<evidence type="ECO:0000256" key="5">
    <source>
        <dbReference type="ARBA" id="ARBA00023242"/>
    </source>
</evidence>
<evidence type="ECO:0000256" key="1">
    <source>
        <dbReference type="ARBA" id="ARBA00004123"/>
    </source>
</evidence>
<dbReference type="KEGG" id="api:103311685"/>
<name>A0A8R2FD88_ACYPI</name>
<keyword evidence="4" id="KW-0862">Zinc</keyword>
<dbReference type="OrthoDB" id="117690at2759"/>
<dbReference type="Proteomes" id="UP000007819">
    <property type="component" value="Chromosome X"/>
</dbReference>
<dbReference type="PANTHER" id="PTHR46481">
    <property type="entry name" value="ZINC FINGER BED DOMAIN-CONTAINING PROTEIN 4"/>
    <property type="match status" value="1"/>
</dbReference>
<dbReference type="InterPro" id="IPR012337">
    <property type="entry name" value="RNaseH-like_sf"/>
</dbReference>
<dbReference type="GO" id="GO:0008270">
    <property type="term" value="F:zinc ion binding"/>
    <property type="evidence" value="ECO:0007669"/>
    <property type="project" value="UniProtKB-KW"/>
</dbReference>
<dbReference type="AlphaFoldDB" id="A0A8R2FD88"/>
<keyword evidence="5" id="KW-0539">Nucleus</keyword>
<sequence length="299" mass="34515">MTEELSKWNTFDKVVAVVTDDGANIKAAVMLMKLSHVPFTALKLNLIIQQYCCLIMKRLDALLIQIKKSEVANRMLMDKQKQLGNETVLKLKQDIRTRWNSRFFVMEMITKLKEPIIYIVMITLKNTPCHLNSDEWNKIEDIVPLLRPFDGVTVELSAKQYPKILTVISLIRGLQISLGSKNPTMLLGNCIKQRLIEDTAKRFESIEKQGLTSNFSRATLLDRRCKKNKLHKKWIKMKKSIMCGIFCNLESRTSTTSSATSLMNQYINMPHQDFKSNVAMFWNEHKVVLTPLSDIVLKY</sequence>
<keyword evidence="2" id="KW-0479">Metal-binding</keyword>
<dbReference type="PANTHER" id="PTHR46481:SF10">
    <property type="entry name" value="ZINC FINGER BED DOMAIN-CONTAINING PROTEIN 39"/>
    <property type="match status" value="1"/>
</dbReference>
<dbReference type="GO" id="GO:0005634">
    <property type="term" value="C:nucleus"/>
    <property type="evidence" value="ECO:0007669"/>
    <property type="project" value="UniProtKB-SubCell"/>
</dbReference>
<comment type="subcellular location">
    <subcellularLocation>
        <location evidence="1">Nucleus</location>
    </subcellularLocation>
</comment>
<reference evidence="6" key="2">
    <citation type="submission" date="2022-06" db="UniProtKB">
        <authorList>
            <consortium name="EnsemblMetazoa"/>
        </authorList>
    </citation>
    <scope>IDENTIFICATION</scope>
</reference>